<protein>
    <submittedName>
        <fullName evidence="8">Efflux RND transporter periplasmic adaptor subunit</fullName>
    </submittedName>
</protein>
<dbReference type="Gene3D" id="1.10.287.470">
    <property type="entry name" value="Helix hairpin bin"/>
    <property type="match status" value="1"/>
</dbReference>
<name>A0ABN1MSS7_9FLAO</name>
<evidence type="ECO:0000256" key="2">
    <source>
        <dbReference type="ARBA" id="ARBA00009477"/>
    </source>
</evidence>
<dbReference type="InterPro" id="IPR058626">
    <property type="entry name" value="MdtA-like_b-barrel"/>
</dbReference>
<organism evidence="8 9">
    <name type="scientific">Wandonia haliotis</name>
    <dbReference type="NCBI Taxonomy" id="574963"/>
    <lineage>
        <taxon>Bacteria</taxon>
        <taxon>Pseudomonadati</taxon>
        <taxon>Bacteroidota</taxon>
        <taxon>Flavobacteriia</taxon>
        <taxon>Flavobacteriales</taxon>
        <taxon>Crocinitomicaceae</taxon>
        <taxon>Wandonia</taxon>
    </lineage>
</organism>
<dbReference type="Gene3D" id="2.40.420.20">
    <property type="match status" value="1"/>
</dbReference>
<gene>
    <name evidence="8" type="ORF">GCM10009118_27800</name>
</gene>
<dbReference type="SUPFAM" id="SSF111369">
    <property type="entry name" value="HlyD-like secretion proteins"/>
    <property type="match status" value="1"/>
</dbReference>
<evidence type="ECO:0000256" key="3">
    <source>
        <dbReference type="SAM" id="Coils"/>
    </source>
</evidence>
<comment type="similarity">
    <text evidence="2">Belongs to the membrane fusion protein (MFP) (TC 8.A.1) family.</text>
</comment>
<feature type="domain" description="Multidrug resistance protein MdtA-like C-terminal permuted SH3" evidence="7">
    <location>
        <begin position="299"/>
        <end position="360"/>
    </location>
</feature>
<dbReference type="Gene3D" id="2.40.30.170">
    <property type="match status" value="1"/>
</dbReference>
<dbReference type="PROSITE" id="PS51257">
    <property type="entry name" value="PROKAR_LIPOPROTEIN"/>
    <property type="match status" value="1"/>
</dbReference>
<dbReference type="Pfam" id="PF25967">
    <property type="entry name" value="RND-MFP_C"/>
    <property type="match status" value="1"/>
</dbReference>
<evidence type="ECO:0000259" key="4">
    <source>
        <dbReference type="Pfam" id="PF25876"/>
    </source>
</evidence>
<dbReference type="Pfam" id="PF25876">
    <property type="entry name" value="HH_MFP_RND"/>
    <property type="match status" value="1"/>
</dbReference>
<dbReference type="InterPro" id="IPR006143">
    <property type="entry name" value="RND_pump_MFP"/>
</dbReference>
<sequence>MRSFKFIAGIAGLLVLTACGQSEQNGKQVQQAKPYKFIEATGENVTLLTSYPATLEGKQDVSIRSKIDGYIEQIHVIEGQEVKKGQLLFTISNPQYNQDVMRLEASKAAAESEIATARLQVEKTRPLVDEKIVSAFDLQAAELKLKSAEANLAQIKAQLSNARTNVGYTKIQSPVTGVVGVIPFKVGSYISNATQEPLTTVSDISEVYASFALNEKEQLEMMRNLEGKDMAEKIKNMDAVSLILSTGEEYEEEGHIESFSGIVNTLTGSVRVKAAFPNKERVLLSGGSARIQIPTKVENRIVIPQGATVELQDKRMAFIVGEGNAVKGVPVKVRPVPGGKYFVVDEGLAVNDRVVVEGIGLLTEGTVIEPVKVDTKEVIQLADNLSK</sequence>
<dbReference type="Gene3D" id="2.40.50.100">
    <property type="match status" value="1"/>
</dbReference>
<dbReference type="InterPro" id="IPR058625">
    <property type="entry name" value="MdtA-like_BSH"/>
</dbReference>
<feature type="domain" description="Multidrug resistance protein MdtA-like alpha-helical hairpin" evidence="4">
    <location>
        <begin position="101"/>
        <end position="169"/>
    </location>
</feature>
<dbReference type="EMBL" id="BAAAFH010000022">
    <property type="protein sequence ID" value="GAA0876370.1"/>
    <property type="molecule type" value="Genomic_DNA"/>
</dbReference>
<keyword evidence="9" id="KW-1185">Reference proteome</keyword>
<evidence type="ECO:0000256" key="1">
    <source>
        <dbReference type="ARBA" id="ARBA00004196"/>
    </source>
</evidence>
<reference evidence="8 9" key="1">
    <citation type="journal article" date="2019" name="Int. J. Syst. Evol. Microbiol.">
        <title>The Global Catalogue of Microorganisms (GCM) 10K type strain sequencing project: providing services to taxonomists for standard genome sequencing and annotation.</title>
        <authorList>
            <consortium name="The Broad Institute Genomics Platform"/>
            <consortium name="The Broad Institute Genome Sequencing Center for Infectious Disease"/>
            <person name="Wu L."/>
            <person name="Ma J."/>
        </authorList>
    </citation>
    <scope>NUCLEOTIDE SEQUENCE [LARGE SCALE GENOMIC DNA]</scope>
    <source>
        <strain evidence="8 9">JCM 16083</strain>
    </source>
</reference>
<proteinExistence type="inferred from homology"/>
<dbReference type="Pfam" id="PF25944">
    <property type="entry name" value="Beta-barrel_RND"/>
    <property type="match status" value="1"/>
</dbReference>
<feature type="domain" description="Multidrug resistance protein MdtA-like barrel-sandwich hybrid" evidence="5">
    <location>
        <begin position="60"/>
        <end position="201"/>
    </location>
</feature>
<dbReference type="RefSeq" id="WP_343789053.1">
    <property type="nucleotide sequence ID" value="NZ_BAAAFH010000022.1"/>
</dbReference>
<dbReference type="InterPro" id="IPR058624">
    <property type="entry name" value="MdtA-like_HH"/>
</dbReference>
<dbReference type="Proteomes" id="UP001501126">
    <property type="component" value="Unassembled WGS sequence"/>
</dbReference>
<dbReference type="NCBIfam" id="TIGR01730">
    <property type="entry name" value="RND_mfp"/>
    <property type="match status" value="1"/>
</dbReference>
<dbReference type="PANTHER" id="PTHR30158">
    <property type="entry name" value="ACRA/E-RELATED COMPONENT OF DRUG EFFLUX TRANSPORTER"/>
    <property type="match status" value="1"/>
</dbReference>
<dbReference type="PANTHER" id="PTHR30158:SF23">
    <property type="entry name" value="MULTIDRUG RESISTANCE PROTEIN MEXA"/>
    <property type="match status" value="1"/>
</dbReference>
<evidence type="ECO:0000313" key="8">
    <source>
        <dbReference type="EMBL" id="GAA0876370.1"/>
    </source>
</evidence>
<evidence type="ECO:0000259" key="6">
    <source>
        <dbReference type="Pfam" id="PF25944"/>
    </source>
</evidence>
<feature type="coiled-coil region" evidence="3">
    <location>
        <begin position="93"/>
        <end position="165"/>
    </location>
</feature>
<keyword evidence="3" id="KW-0175">Coiled coil</keyword>
<evidence type="ECO:0000259" key="5">
    <source>
        <dbReference type="Pfam" id="PF25917"/>
    </source>
</evidence>
<accession>A0ABN1MSS7</accession>
<comment type="caution">
    <text evidence="8">The sequence shown here is derived from an EMBL/GenBank/DDBJ whole genome shotgun (WGS) entry which is preliminary data.</text>
</comment>
<feature type="domain" description="Multidrug resistance protein MdtA-like beta-barrel" evidence="6">
    <location>
        <begin position="211"/>
        <end position="293"/>
    </location>
</feature>
<evidence type="ECO:0000259" key="7">
    <source>
        <dbReference type="Pfam" id="PF25967"/>
    </source>
</evidence>
<comment type="subcellular location">
    <subcellularLocation>
        <location evidence="1">Cell envelope</location>
    </subcellularLocation>
</comment>
<evidence type="ECO:0000313" key="9">
    <source>
        <dbReference type="Proteomes" id="UP001501126"/>
    </source>
</evidence>
<dbReference type="Pfam" id="PF25917">
    <property type="entry name" value="BSH_RND"/>
    <property type="match status" value="1"/>
</dbReference>
<dbReference type="InterPro" id="IPR058627">
    <property type="entry name" value="MdtA-like_C"/>
</dbReference>